<evidence type="ECO:0000313" key="3">
    <source>
        <dbReference type="Proteomes" id="UP000269076"/>
    </source>
</evidence>
<dbReference type="EMBL" id="CP033928">
    <property type="protein sequence ID" value="AZA59580.1"/>
    <property type="molecule type" value="Genomic_DNA"/>
</dbReference>
<proteinExistence type="predicted"/>
<reference evidence="2 3" key="1">
    <citation type="submission" date="2018-11" db="EMBL/GenBank/DDBJ databases">
        <title>Proposal to divide the Flavobacteriaceae and reorganize its genera based on Amino Acid Identity values calculated from whole genome sequences.</title>
        <authorList>
            <person name="Nicholson A.C."/>
            <person name="Gulvik C.A."/>
            <person name="Whitney A.M."/>
            <person name="Humrighouse B.W."/>
            <person name="Bell M."/>
            <person name="Holmes B."/>
            <person name="Steigerwalt A."/>
            <person name="Villarma A."/>
            <person name="Sheth M."/>
            <person name="Batra D."/>
            <person name="Pryor J."/>
            <person name="Bernardet J.-F."/>
            <person name="Hugo C."/>
            <person name="Kampfer P."/>
            <person name="Newman J."/>
            <person name="Mcquiston J.R."/>
        </authorList>
    </citation>
    <scope>NUCLEOTIDE SEQUENCE [LARGE SCALE GENOMIC DNA]</scope>
    <source>
        <strain evidence="2 3">G0211</strain>
    </source>
</reference>
<dbReference type="Proteomes" id="UP000269076">
    <property type="component" value="Chromosome"/>
</dbReference>
<dbReference type="PROSITE" id="PS51257">
    <property type="entry name" value="PROKAR_LIPOPROTEIN"/>
    <property type="match status" value="1"/>
</dbReference>
<dbReference type="InterPro" id="IPR045497">
    <property type="entry name" value="DUF6438"/>
</dbReference>
<name>A0A3G6MUW8_9FLAO</name>
<organism evidence="2 3">
    <name type="scientific">Chryseobacterium indoltheticum</name>
    <dbReference type="NCBI Taxonomy" id="254"/>
    <lineage>
        <taxon>Bacteria</taxon>
        <taxon>Pseudomonadati</taxon>
        <taxon>Bacteroidota</taxon>
        <taxon>Flavobacteriia</taxon>
        <taxon>Flavobacteriales</taxon>
        <taxon>Weeksellaceae</taxon>
        <taxon>Chryseobacterium group</taxon>
        <taxon>Chryseobacterium</taxon>
    </lineage>
</organism>
<evidence type="ECO:0000259" key="1">
    <source>
        <dbReference type="Pfam" id="PF20033"/>
    </source>
</evidence>
<evidence type="ECO:0000313" key="2">
    <source>
        <dbReference type="EMBL" id="AZA59580.1"/>
    </source>
</evidence>
<dbReference type="AlphaFoldDB" id="A0A3G6MUW8"/>
<feature type="domain" description="DUF6438" evidence="1">
    <location>
        <begin position="24"/>
        <end position="133"/>
    </location>
</feature>
<sequence>MKNTLLIVILFSFIGCTQENPKFDKIIYKTTSCFGTCPTYYLQINSDKTFQLFAEEVFKDDFSIYGYELDSSKMGYFKGKLDDATFQNLNKKIQKISEPNYKYYNDGFITDTPTITLVIQRGGDKTCYQTNYPTDNFRIHVLNFLNKICKGTTAKGEKFKTDYKFDCY</sequence>
<dbReference type="Pfam" id="PF20033">
    <property type="entry name" value="DUF6438"/>
    <property type="match status" value="1"/>
</dbReference>
<accession>A0A3G6MUW8</accession>
<dbReference type="RefSeq" id="WP_123884793.1">
    <property type="nucleotide sequence ID" value="NZ_CP033928.1"/>
</dbReference>
<gene>
    <name evidence="2" type="ORF">EG340_00315</name>
</gene>
<protein>
    <recommendedName>
        <fullName evidence="1">DUF6438 domain-containing protein</fullName>
    </recommendedName>
</protein>